<keyword evidence="2" id="KW-0378">Hydrolase</keyword>
<evidence type="ECO:0000256" key="3">
    <source>
        <dbReference type="ARBA" id="ARBA00023186"/>
    </source>
</evidence>
<dbReference type="InterPro" id="IPR036627">
    <property type="entry name" value="CobW-likC_sf"/>
</dbReference>
<dbReference type="SMART" id="SM00833">
    <property type="entry name" value="CobW_C"/>
    <property type="match status" value="1"/>
</dbReference>
<dbReference type="PANTHER" id="PTHR43603:SF1">
    <property type="entry name" value="ZINC-REGULATED GTPASE METALLOPROTEIN ACTIVATOR 1"/>
    <property type="match status" value="1"/>
</dbReference>
<feature type="domain" description="CobW C-terminal" evidence="7">
    <location>
        <begin position="257"/>
        <end position="374"/>
    </location>
</feature>
<keyword evidence="9" id="KW-1185">Reference proteome</keyword>
<dbReference type="InterPro" id="IPR003495">
    <property type="entry name" value="CobW/HypB/UreG_nucleotide-bd"/>
</dbReference>
<reference evidence="9" key="1">
    <citation type="journal article" date="2019" name="Int. J. Syst. Evol. Microbiol.">
        <title>The Global Catalogue of Microorganisms (GCM) 10K type strain sequencing project: providing services to taxonomists for standard genome sequencing and annotation.</title>
        <authorList>
            <consortium name="The Broad Institute Genomics Platform"/>
            <consortium name="The Broad Institute Genome Sequencing Center for Infectious Disease"/>
            <person name="Wu L."/>
            <person name="Ma J."/>
        </authorList>
    </citation>
    <scope>NUCLEOTIDE SEQUENCE [LARGE SCALE GENOMIC DNA]</scope>
    <source>
        <strain evidence="9">CGMCC 1.15922</strain>
    </source>
</reference>
<evidence type="ECO:0000256" key="5">
    <source>
        <dbReference type="ARBA" id="ARBA00045658"/>
    </source>
</evidence>
<evidence type="ECO:0000256" key="6">
    <source>
        <dbReference type="ARBA" id="ARBA00049117"/>
    </source>
</evidence>
<comment type="similarity">
    <text evidence="4">Belongs to the SIMIBI class G3E GTPase family. ZNG1 subfamily.</text>
</comment>
<sequence>MIKEKLPVTVLSGFLGAGKTTVLSHIINNRQDKKVAVIVNDMSEINIDAAFVKNEVSLNRGNEKLVEMSNGCICCTLREDLLLEIKKLAKEGRFDNLVIESTGISEPLPIAETFTFSDENGVSLSDVATLDTMVTVVDAVNFLKDYEEAQYLQNTTESLGDEDDRNVSDLLIDQVEFADVLLISKTDLVTSTEIKKLTAILKVLNTRAKVIPISSGNVNIEAVLNTGLFNFEEAEQAPGWLKEMRGEHIPEAEEYGISTFNYIARKPFHPEKIYHFLHSTEQFGKLIRSKGYFWLASRPQFCGQWSQAGGIAHYGFAGMFWKSVPQNEWPVDQESLTEIQKKWVEPFGDMRQELVFIGQQLNHVKMINELNACLLTEDEILRGKEYWKTLNDPFPKWGENA</sequence>
<comment type="catalytic activity">
    <reaction evidence="6">
        <text>GTP + H2O = GDP + phosphate + H(+)</text>
        <dbReference type="Rhea" id="RHEA:19669"/>
        <dbReference type="ChEBI" id="CHEBI:15377"/>
        <dbReference type="ChEBI" id="CHEBI:15378"/>
        <dbReference type="ChEBI" id="CHEBI:37565"/>
        <dbReference type="ChEBI" id="CHEBI:43474"/>
        <dbReference type="ChEBI" id="CHEBI:58189"/>
    </reaction>
    <physiologicalReaction direction="left-to-right" evidence="6">
        <dbReference type="Rhea" id="RHEA:19670"/>
    </physiologicalReaction>
</comment>
<evidence type="ECO:0000313" key="8">
    <source>
        <dbReference type="EMBL" id="GHF00648.1"/>
    </source>
</evidence>
<dbReference type="CDD" id="cd03112">
    <property type="entry name" value="CobW-like"/>
    <property type="match status" value="1"/>
</dbReference>
<dbReference type="RefSeq" id="WP_189379331.1">
    <property type="nucleotide sequence ID" value="NZ_BNAH01000016.1"/>
</dbReference>
<dbReference type="InterPro" id="IPR011629">
    <property type="entry name" value="CobW-like_C"/>
</dbReference>
<proteinExistence type="inferred from homology"/>
<keyword evidence="1" id="KW-0547">Nucleotide-binding</keyword>
<evidence type="ECO:0000259" key="7">
    <source>
        <dbReference type="SMART" id="SM00833"/>
    </source>
</evidence>
<evidence type="ECO:0000256" key="1">
    <source>
        <dbReference type="ARBA" id="ARBA00022741"/>
    </source>
</evidence>
<dbReference type="SUPFAM" id="SSF52540">
    <property type="entry name" value="P-loop containing nucleoside triphosphate hydrolases"/>
    <property type="match status" value="1"/>
</dbReference>
<gene>
    <name evidence="8" type="ORF">GCM10011501_32620</name>
</gene>
<dbReference type="Pfam" id="PF07683">
    <property type="entry name" value="CobW_C"/>
    <property type="match status" value="1"/>
</dbReference>
<keyword evidence="3" id="KW-0143">Chaperone</keyword>
<dbReference type="Proteomes" id="UP000626370">
    <property type="component" value="Unassembled WGS sequence"/>
</dbReference>
<dbReference type="Gene3D" id="3.40.50.300">
    <property type="entry name" value="P-loop containing nucleotide triphosphate hydrolases"/>
    <property type="match status" value="1"/>
</dbReference>
<dbReference type="Gene3D" id="3.30.1220.10">
    <property type="entry name" value="CobW-like, C-terminal domain"/>
    <property type="match status" value="1"/>
</dbReference>
<comment type="function">
    <text evidence="5">Zinc chaperone that directly transfers zinc cofactor to target proteins, thereby activating them. Zinc is transferred from the CXCC motif in the GTPase domain to the zinc binding site in target proteins in a process requiring GTP hydrolysis.</text>
</comment>
<dbReference type="Pfam" id="PF02492">
    <property type="entry name" value="cobW"/>
    <property type="match status" value="1"/>
</dbReference>
<dbReference type="InterPro" id="IPR051927">
    <property type="entry name" value="Zn_Chap_cDPG_Synth"/>
</dbReference>
<dbReference type="NCBIfam" id="NF038288">
    <property type="entry name" value="chaper_GTP_ZigA"/>
    <property type="match status" value="1"/>
</dbReference>
<evidence type="ECO:0000256" key="4">
    <source>
        <dbReference type="ARBA" id="ARBA00034320"/>
    </source>
</evidence>
<dbReference type="PANTHER" id="PTHR43603">
    <property type="entry name" value="COBW DOMAIN-CONTAINING PROTEIN DDB_G0274527"/>
    <property type="match status" value="1"/>
</dbReference>
<comment type="caution">
    <text evidence="8">The sequence shown here is derived from an EMBL/GenBank/DDBJ whole genome shotgun (WGS) entry which is preliminary data.</text>
</comment>
<dbReference type="InterPro" id="IPR027417">
    <property type="entry name" value="P-loop_NTPase"/>
</dbReference>
<accession>A0ABQ3J6V0</accession>
<name>A0ABQ3J6V0_9GAMM</name>
<dbReference type="EMBL" id="BNAH01000016">
    <property type="protein sequence ID" value="GHF00648.1"/>
    <property type="molecule type" value="Genomic_DNA"/>
</dbReference>
<organism evidence="8 9">
    <name type="scientific">Thalassotalea profundi</name>
    <dbReference type="NCBI Taxonomy" id="2036687"/>
    <lineage>
        <taxon>Bacteria</taxon>
        <taxon>Pseudomonadati</taxon>
        <taxon>Pseudomonadota</taxon>
        <taxon>Gammaproteobacteria</taxon>
        <taxon>Alteromonadales</taxon>
        <taxon>Colwelliaceae</taxon>
        <taxon>Thalassotalea</taxon>
    </lineage>
</organism>
<dbReference type="InterPro" id="IPR047920">
    <property type="entry name" value="ZigA-like"/>
</dbReference>
<evidence type="ECO:0000256" key="2">
    <source>
        <dbReference type="ARBA" id="ARBA00022801"/>
    </source>
</evidence>
<protein>
    <submittedName>
        <fullName evidence="8">GTP-binding protein</fullName>
    </submittedName>
</protein>
<evidence type="ECO:0000313" key="9">
    <source>
        <dbReference type="Proteomes" id="UP000626370"/>
    </source>
</evidence>